<evidence type="ECO:0000256" key="5">
    <source>
        <dbReference type="ARBA" id="ARBA00023136"/>
    </source>
</evidence>
<name>A0ABV2V8T8_9ACTN</name>
<dbReference type="InterPro" id="IPR001123">
    <property type="entry name" value="LeuE-type"/>
</dbReference>
<evidence type="ECO:0000313" key="7">
    <source>
        <dbReference type="EMBL" id="MET9850243.1"/>
    </source>
</evidence>
<dbReference type="PIRSF" id="PIRSF006324">
    <property type="entry name" value="LeuE"/>
    <property type="match status" value="1"/>
</dbReference>
<dbReference type="PANTHER" id="PTHR30086">
    <property type="entry name" value="ARGININE EXPORTER PROTEIN ARGO"/>
    <property type="match status" value="1"/>
</dbReference>
<dbReference type="Proteomes" id="UP001550210">
    <property type="component" value="Unassembled WGS sequence"/>
</dbReference>
<keyword evidence="2" id="KW-1003">Cell membrane</keyword>
<evidence type="ECO:0000256" key="1">
    <source>
        <dbReference type="ARBA" id="ARBA00004651"/>
    </source>
</evidence>
<feature type="transmembrane region" description="Helical" evidence="6">
    <location>
        <begin position="34"/>
        <end position="57"/>
    </location>
</feature>
<evidence type="ECO:0000313" key="8">
    <source>
        <dbReference type="Proteomes" id="UP001550210"/>
    </source>
</evidence>
<dbReference type="Pfam" id="PF01810">
    <property type="entry name" value="LysE"/>
    <property type="match status" value="1"/>
</dbReference>
<evidence type="ECO:0000256" key="6">
    <source>
        <dbReference type="SAM" id="Phobius"/>
    </source>
</evidence>
<protein>
    <submittedName>
        <fullName evidence="7">LysE family translocator</fullName>
    </submittedName>
</protein>
<dbReference type="PANTHER" id="PTHR30086:SF20">
    <property type="entry name" value="ARGININE EXPORTER PROTEIN ARGO-RELATED"/>
    <property type="match status" value="1"/>
</dbReference>
<proteinExistence type="predicted"/>
<gene>
    <name evidence="7" type="ORF">ABZZ21_38000</name>
</gene>
<keyword evidence="3 6" id="KW-0812">Transmembrane</keyword>
<keyword evidence="8" id="KW-1185">Reference proteome</keyword>
<sequence length="198" mass="19995">MIGVLALVTVVPGPDMAVVTQHAIASGRREAARVAAGVATGLLVWGVFCVVGLAAVLAASAEAYAVVKLLGAAYLLLLGARALFGARHGVPLKASRRTTGVGNGYWTGLATNVLNPKIAVFYVGLLPSLAPGGLPAAAGMGLLVLVHAVLSLSWLAGVAHAVSSARSFFEGPRVRVALERVTGVVLIGFGLRVAAEAN</sequence>
<evidence type="ECO:0000256" key="3">
    <source>
        <dbReference type="ARBA" id="ARBA00022692"/>
    </source>
</evidence>
<feature type="transmembrane region" description="Helical" evidence="6">
    <location>
        <begin position="63"/>
        <end position="84"/>
    </location>
</feature>
<accession>A0ABV2V8T8</accession>
<organism evidence="7 8">
    <name type="scientific">Streptomyces ossamyceticus</name>
    <dbReference type="NCBI Taxonomy" id="249581"/>
    <lineage>
        <taxon>Bacteria</taxon>
        <taxon>Bacillati</taxon>
        <taxon>Actinomycetota</taxon>
        <taxon>Actinomycetes</taxon>
        <taxon>Kitasatosporales</taxon>
        <taxon>Streptomycetaceae</taxon>
        <taxon>Streptomyces</taxon>
    </lineage>
</organism>
<keyword evidence="4 6" id="KW-1133">Transmembrane helix</keyword>
<keyword evidence="5 6" id="KW-0472">Membrane</keyword>
<feature type="transmembrane region" description="Helical" evidence="6">
    <location>
        <begin position="137"/>
        <end position="156"/>
    </location>
</feature>
<evidence type="ECO:0000256" key="2">
    <source>
        <dbReference type="ARBA" id="ARBA00022475"/>
    </source>
</evidence>
<reference evidence="7 8" key="1">
    <citation type="submission" date="2024-06" db="EMBL/GenBank/DDBJ databases">
        <title>The Natural Products Discovery Center: Release of the First 8490 Sequenced Strains for Exploring Actinobacteria Biosynthetic Diversity.</title>
        <authorList>
            <person name="Kalkreuter E."/>
            <person name="Kautsar S.A."/>
            <person name="Yang D."/>
            <person name="Bader C.D."/>
            <person name="Teijaro C.N."/>
            <person name="Fluegel L."/>
            <person name="Davis C.M."/>
            <person name="Simpson J.R."/>
            <person name="Lauterbach L."/>
            <person name="Steele A.D."/>
            <person name="Gui C."/>
            <person name="Meng S."/>
            <person name="Li G."/>
            <person name="Viehrig K."/>
            <person name="Ye F."/>
            <person name="Su P."/>
            <person name="Kiefer A.F."/>
            <person name="Nichols A."/>
            <person name="Cepeda A.J."/>
            <person name="Yan W."/>
            <person name="Fan B."/>
            <person name="Jiang Y."/>
            <person name="Adhikari A."/>
            <person name="Zheng C.-J."/>
            <person name="Schuster L."/>
            <person name="Cowan T.M."/>
            <person name="Smanski M.J."/>
            <person name="Chevrette M.G."/>
            <person name="De Carvalho L.P.S."/>
            <person name="Shen B."/>
        </authorList>
    </citation>
    <scope>NUCLEOTIDE SEQUENCE [LARGE SCALE GENOMIC DNA]</scope>
    <source>
        <strain evidence="7 8">NPDC006434</strain>
    </source>
</reference>
<dbReference type="EMBL" id="JBEXPZ010000068">
    <property type="protein sequence ID" value="MET9850243.1"/>
    <property type="molecule type" value="Genomic_DNA"/>
</dbReference>
<comment type="caution">
    <text evidence="7">The sequence shown here is derived from an EMBL/GenBank/DDBJ whole genome shotgun (WGS) entry which is preliminary data.</text>
</comment>
<feature type="transmembrane region" description="Helical" evidence="6">
    <location>
        <begin position="105"/>
        <end position="125"/>
    </location>
</feature>
<comment type="subcellular location">
    <subcellularLocation>
        <location evidence="1">Cell membrane</location>
        <topology evidence="1">Multi-pass membrane protein</topology>
    </subcellularLocation>
</comment>
<evidence type="ECO:0000256" key="4">
    <source>
        <dbReference type="ARBA" id="ARBA00022989"/>
    </source>
</evidence>